<evidence type="ECO:0000313" key="2">
    <source>
        <dbReference type="EMBL" id="MDT0431129.1"/>
    </source>
</evidence>
<dbReference type="SUPFAM" id="SSF63829">
    <property type="entry name" value="Calcium-dependent phosphotriesterase"/>
    <property type="match status" value="1"/>
</dbReference>
<dbReference type="PANTHER" id="PTHR40274:SF4">
    <property type="entry name" value="BLL1406 PROTEIN"/>
    <property type="match status" value="1"/>
</dbReference>
<dbReference type="InterPro" id="IPR000033">
    <property type="entry name" value="LDLR_classB_rpt"/>
</dbReference>
<feature type="compositionally biased region" description="Low complexity" evidence="1">
    <location>
        <begin position="332"/>
        <end position="343"/>
    </location>
</feature>
<feature type="region of interest" description="Disordered" evidence="1">
    <location>
        <begin position="1"/>
        <end position="40"/>
    </location>
</feature>
<evidence type="ECO:0008006" key="4">
    <source>
        <dbReference type="Google" id="ProtNLM"/>
    </source>
</evidence>
<comment type="caution">
    <text evidence="2">The sequence shown here is derived from an EMBL/GenBank/DDBJ whole genome shotgun (WGS) entry which is preliminary data.</text>
</comment>
<dbReference type="PANTHER" id="PTHR40274">
    <property type="entry name" value="VIRGINIAMYCIN B LYASE"/>
    <property type="match status" value="1"/>
</dbReference>
<keyword evidence="3" id="KW-1185">Reference proteome</keyword>
<feature type="region of interest" description="Disordered" evidence="1">
    <location>
        <begin position="332"/>
        <end position="352"/>
    </location>
</feature>
<evidence type="ECO:0000313" key="3">
    <source>
        <dbReference type="Proteomes" id="UP001183777"/>
    </source>
</evidence>
<sequence length="581" mass="60344">MSGLGEANEQEAAYPSRYDDGTGHLPGAPGPSKERRPGVPADRRAVERLNPANPLWGSNGIAFGPDGRLYVAEFLGGRISAVDLAGGDLDVVVASDGPVRSPDDLAFGADGSMYIADLVPGRVWRRSPQGAYTLVCDGLKNPNGITCIGDRLFVNEMKADGRLLELFPDGGAPVVLTEGLALGNAMQRGPDGYLYYPHMVTGQVWRIPPDGGVPEMVADRVDRPVAVRFDRGGVLHVLSMGPEGIVTRVDLHGSGSRTQVVSGVVGLDNAAFDAENRMFVSSYASGGITEMRPDGRTRSIVPRGFDGPYGITVDLGGTVYAADHYRVAGPPVSAPAAHASAPVENRGEASGHDEVTSHLLAPFVHGIVADGEVLHLTSQFGDVRTYDPGPRSLRTRVSGLSRPMGVTVDPAGSLVVAETGGGRVLAVGKDDTVTVLAEGLGRPVDVALDAEGRVYVSDEGAGTVLRVEPDGTTTVIADGLDAPQGLAVLGDVLYTVETGRRRLRALSPHTSASWTEAEDLPVGAPPGLGAGLPEEEAELFTHGLPGLARRFAGIAAAPDGSLVLSGNGEGTVLRVIPSGPR</sequence>
<feature type="region of interest" description="Disordered" evidence="1">
    <location>
        <begin position="507"/>
        <end position="532"/>
    </location>
</feature>
<dbReference type="InterPro" id="IPR051344">
    <property type="entry name" value="Vgb"/>
</dbReference>
<proteinExistence type="predicted"/>
<dbReference type="SUPFAM" id="SSF101898">
    <property type="entry name" value="NHL repeat"/>
    <property type="match status" value="1"/>
</dbReference>
<protein>
    <recommendedName>
        <fullName evidence="4">SMP-30/Gluconolactonase/LRE-like region domain-containing protein</fullName>
    </recommendedName>
</protein>
<dbReference type="InterPro" id="IPR011042">
    <property type="entry name" value="6-blade_b-propeller_TolB-like"/>
</dbReference>
<dbReference type="SMART" id="SM00135">
    <property type="entry name" value="LY"/>
    <property type="match status" value="3"/>
</dbReference>
<reference evidence="3" key="1">
    <citation type="submission" date="2023-07" db="EMBL/GenBank/DDBJ databases">
        <title>30 novel species of actinomycetes from the DSMZ collection.</title>
        <authorList>
            <person name="Nouioui I."/>
        </authorList>
    </citation>
    <scope>NUCLEOTIDE SEQUENCE [LARGE SCALE GENOMIC DNA]</scope>
    <source>
        <strain evidence="3">DSM 41770</strain>
    </source>
</reference>
<accession>A0ABU2RUT9</accession>
<dbReference type="EMBL" id="JAVREX010000013">
    <property type="protein sequence ID" value="MDT0431129.1"/>
    <property type="molecule type" value="Genomic_DNA"/>
</dbReference>
<gene>
    <name evidence="2" type="ORF">RM649_26250</name>
</gene>
<dbReference type="Proteomes" id="UP001183777">
    <property type="component" value="Unassembled WGS sequence"/>
</dbReference>
<dbReference type="RefSeq" id="WP_311660272.1">
    <property type="nucleotide sequence ID" value="NZ_JAVREX010000013.1"/>
</dbReference>
<name>A0ABU2RUT9_9ACTN</name>
<dbReference type="Gene3D" id="2.120.10.30">
    <property type="entry name" value="TolB, C-terminal domain"/>
    <property type="match status" value="3"/>
</dbReference>
<evidence type="ECO:0000256" key="1">
    <source>
        <dbReference type="SAM" id="MobiDB-lite"/>
    </source>
</evidence>
<organism evidence="2 3">
    <name type="scientific">Streptomyces salyersiae</name>
    <dbReference type="NCBI Taxonomy" id="3075530"/>
    <lineage>
        <taxon>Bacteria</taxon>
        <taxon>Bacillati</taxon>
        <taxon>Actinomycetota</taxon>
        <taxon>Actinomycetes</taxon>
        <taxon>Kitasatosporales</taxon>
        <taxon>Streptomycetaceae</taxon>
        <taxon>Streptomyces</taxon>
    </lineage>
</organism>